<evidence type="ECO:0000256" key="2">
    <source>
        <dbReference type="SAM" id="Phobius"/>
    </source>
</evidence>
<dbReference type="PANTHER" id="PTHR37919">
    <property type="entry name" value="PROTEIN CBG05606"/>
    <property type="match status" value="1"/>
</dbReference>
<keyword evidence="2" id="KW-1133">Transmembrane helix</keyword>
<proteinExistence type="predicted"/>
<feature type="compositionally biased region" description="Low complexity" evidence="1">
    <location>
        <begin position="16"/>
        <end position="35"/>
    </location>
</feature>
<evidence type="ECO:0008006" key="5">
    <source>
        <dbReference type="Google" id="ProtNLM"/>
    </source>
</evidence>
<protein>
    <recommendedName>
        <fullName evidence="5">Emopamil-binding protein</fullName>
    </recommendedName>
</protein>
<accession>A0ABR4IGM0</accession>
<keyword evidence="4" id="KW-1185">Reference proteome</keyword>
<feature type="transmembrane region" description="Helical" evidence="2">
    <location>
        <begin position="44"/>
        <end position="64"/>
    </location>
</feature>
<evidence type="ECO:0000313" key="4">
    <source>
        <dbReference type="Proteomes" id="UP001610335"/>
    </source>
</evidence>
<feature type="transmembrane region" description="Helical" evidence="2">
    <location>
        <begin position="164"/>
        <end position="183"/>
    </location>
</feature>
<feature type="region of interest" description="Disordered" evidence="1">
    <location>
        <begin position="1"/>
        <end position="36"/>
    </location>
</feature>
<name>A0ABR4IGM0_9EURO</name>
<comment type="caution">
    <text evidence="3">The sequence shown here is derived from an EMBL/GenBank/DDBJ whole genome shotgun (WGS) entry which is preliminary data.</text>
</comment>
<evidence type="ECO:0000256" key="1">
    <source>
        <dbReference type="SAM" id="MobiDB-lite"/>
    </source>
</evidence>
<dbReference type="EMBL" id="JBFXLS010000028">
    <property type="protein sequence ID" value="KAL2826886.1"/>
    <property type="molecule type" value="Genomic_DNA"/>
</dbReference>
<keyword evidence="2" id="KW-0812">Transmembrane</keyword>
<dbReference type="Proteomes" id="UP001610335">
    <property type="component" value="Unassembled WGS sequence"/>
</dbReference>
<keyword evidence="2" id="KW-0472">Membrane</keyword>
<organism evidence="3 4">
    <name type="scientific">Aspergillus cavernicola</name>
    <dbReference type="NCBI Taxonomy" id="176166"/>
    <lineage>
        <taxon>Eukaryota</taxon>
        <taxon>Fungi</taxon>
        <taxon>Dikarya</taxon>
        <taxon>Ascomycota</taxon>
        <taxon>Pezizomycotina</taxon>
        <taxon>Eurotiomycetes</taxon>
        <taxon>Eurotiomycetidae</taxon>
        <taxon>Eurotiales</taxon>
        <taxon>Aspergillaceae</taxon>
        <taxon>Aspergillus</taxon>
        <taxon>Aspergillus subgen. Nidulantes</taxon>
    </lineage>
</organism>
<evidence type="ECO:0000313" key="3">
    <source>
        <dbReference type="EMBL" id="KAL2826886.1"/>
    </source>
</evidence>
<feature type="transmembrane region" description="Helical" evidence="2">
    <location>
        <begin position="203"/>
        <end position="222"/>
    </location>
</feature>
<reference evidence="3 4" key="1">
    <citation type="submission" date="2024-07" db="EMBL/GenBank/DDBJ databases">
        <title>Section-level genome sequencing and comparative genomics of Aspergillus sections Usti and Cavernicolus.</title>
        <authorList>
            <consortium name="Lawrence Berkeley National Laboratory"/>
            <person name="Nybo J.L."/>
            <person name="Vesth T.C."/>
            <person name="Theobald S."/>
            <person name="Frisvad J.C."/>
            <person name="Larsen T.O."/>
            <person name="Kjaerboelling I."/>
            <person name="Rothschild-Mancinelli K."/>
            <person name="Lyhne E.K."/>
            <person name="Kogle M.E."/>
            <person name="Barry K."/>
            <person name="Clum A."/>
            <person name="Na H."/>
            <person name="Ledsgaard L."/>
            <person name="Lin J."/>
            <person name="Lipzen A."/>
            <person name="Kuo A."/>
            <person name="Riley R."/>
            <person name="Mondo S."/>
            <person name="LaButti K."/>
            <person name="Haridas S."/>
            <person name="Pangalinan J."/>
            <person name="Salamov A.A."/>
            <person name="Simmons B.A."/>
            <person name="Magnuson J.K."/>
            <person name="Chen J."/>
            <person name="Drula E."/>
            <person name="Henrissat B."/>
            <person name="Wiebenga A."/>
            <person name="Lubbers R.J."/>
            <person name="Gomes A.C."/>
            <person name="Makela M.R."/>
            <person name="Stajich J."/>
            <person name="Grigoriev I.V."/>
            <person name="Mortensen U.H."/>
            <person name="De vries R.P."/>
            <person name="Baker S.E."/>
            <person name="Andersen M.R."/>
        </authorList>
    </citation>
    <scope>NUCLEOTIDE SEQUENCE [LARGE SCALE GENOMIC DNA]</scope>
    <source>
        <strain evidence="3 4">CBS 600.67</strain>
    </source>
</reference>
<sequence>MVSTRHHPRDFPPPSTARASTPSNSSESSSGSPKSWVHTPTTAVTLWLLVSCPLVLWDAGYVLLRPHSMPGGKWHSPIWSPYALYSKVDYVYGWPALNANDGFPATQSILNLVETAGYLYYLWVVYKYGTSATSAGRGQPKSQKGLSWILTGETVVAGRRGATAVLVAFSASVMTLSKTVLYWMQEALSGFVNIGHNDLRSLVILWIIPNGLWLIFPTYNIYVLGEEIISSLANAAPRQRGRPKLQ</sequence>
<gene>
    <name evidence="3" type="ORF">BDW59DRAFT_62226</name>
</gene>
<dbReference type="PANTHER" id="PTHR37919:SF2">
    <property type="entry name" value="EXPERA DOMAIN-CONTAINING PROTEIN"/>
    <property type="match status" value="1"/>
</dbReference>